<organism evidence="2 3">
    <name type="scientific">Chloropicon roscoffensis</name>
    <dbReference type="NCBI Taxonomy" id="1461544"/>
    <lineage>
        <taxon>Eukaryota</taxon>
        <taxon>Viridiplantae</taxon>
        <taxon>Chlorophyta</taxon>
        <taxon>Chloropicophyceae</taxon>
        <taxon>Chloropicales</taxon>
        <taxon>Chloropicaceae</taxon>
        <taxon>Chloropicon</taxon>
    </lineage>
</organism>
<dbReference type="EMBL" id="CP151511">
    <property type="protein sequence ID" value="WZN65076.1"/>
    <property type="molecule type" value="Genomic_DNA"/>
</dbReference>
<sequence length="131" mass="14210">MNGSPMQVDPQQMASEDTSEKLRTAQSDVVALLELFAQLTEELSKGKACGEREVQDACEKCVEKIKTIRMGLRSVVPNQASAAGGMSASAMAFDTASTKLDSYLETASADLSLEKLKLCRRHLQNMVNHTS</sequence>
<dbReference type="Proteomes" id="UP001472866">
    <property type="component" value="Chromosome 11"/>
</dbReference>
<name>A0AAX4PGQ4_9CHLO</name>
<proteinExistence type="predicted"/>
<dbReference type="AlphaFoldDB" id="A0AAX4PGQ4"/>
<gene>
    <name evidence="2" type="ORF">HKI87_11g66330</name>
</gene>
<keyword evidence="3" id="KW-1185">Reference proteome</keyword>
<protein>
    <recommendedName>
        <fullName evidence="4">Mediator complex subunit 11</fullName>
    </recommendedName>
</protein>
<evidence type="ECO:0000256" key="1">
    <source>
        <dbReference type="SAM" id="MobiDB-lite"/>
    </source>
</evidence>
<feature type="compositionally biased region" description="Polar residues" evidence="1">
    <location>
        <begin position="1"/>
        <end position="16"/>
    </location>
</feature>
<evidence type="ECO:0000313" key="3">
    <source>
        <dbReference type="Proteomes" id="UP001472866"/>
    </source>
</evidence>
<evidence type="ECO:0008006" key="4">
    <source>
        <dbReference type="Google" id="ProtNLM"/>
    </source>
</evidence>
<feature type="region of interest" description="Disordered" evidence="1">
    <location>
        <begin position="1"/>
        <end position="22"/>
    </location>
</feature>
<accession>A0AAX4PGQ4</accession>
<evidence type="ECO:0000313" key="2">
    <source>
        <dbReference type="EMBL" id="WZN65076.1"/>
    </source>
</evidence>
<reference evidence="2 3" key="1">
    <citation type="submission" date="2024-03" db="EMBL/GenBank/DDBJ databases">
        <title>Complete genome sequence of the green alga Chloropicon roscoffensis RCC1871.</title>
        <authorList>
            <person name="Lemieux C."/>
            <person name="Pombert J.-F."/>
            <person name="Otis C."/>
            <person name="Turmel M."/>
        </authorList>
    </citation>
    <scope>NUCLEOTIDE SEQUENCE [LARGE SCALE GENOMIC DNA]</scope>
    <source>
        <strain evidence="2 3">RCC1871</strain>
    </source>
</reference>